<dbReference type="Gene3D" id="3.40.630.40">
    <property type="entry name" value="Zn-dependent exopeptidases"/>
    <property type="match status" value="1"/>
</dbReference>
<protein>
    <recommendedName>
        <fullName evidence="2">N-acetylmuramoyl-L-alanine amidase</fullName>
        <ecNumber evidence="2">3.5.1.28</ecNumber>
    </recommendedName>
</protein>
<dbReference type="InterPro" id="IPR002508">
    <property type="entry name" value="MurNAc-LAA_cat"/>
</dbReference>
<organism evidence="6 7">
    <name type="scientific">Taibaiella lutea</name>
    <dbReference type="NCBI Taxonomy" id="2608001"/>
    <lineage>
        <taxon>Bacteria</taxon>
        <taxon>Pseudomonadati</taxon>
        <taxon>Bacteroidota</taxon>
        <taxon>Chitinophagia</taxon>
        <taxon>Chitinophagales</taxon>
        <taxon>Chitinophagaceae</taxon>
        <taxon>Taibaiella</taxon>
    </lineage>
</organism>
<dbReference type="InterPro" id="IPR050695">
    <property type="entry name" value="N-acetylmuramoyl_amidase_3"/>
</dbReference>
<dbReference type="EMBL" id="VWSH01000001">
    <property type="protein sequence ID" value="KAA5537025.1"/>
    <property type="molecule type" value="Genomic_DNA"/>
</dbReference>
<evidence type="ECO:0000256" key="4">
    <source>
        <dbReference type="SAM" id="SignalP"/>
    </source>
</evidence>
<dbReference type="Pfam" id="PF01520">
    <property type="entry name" value="Amidase_3"/>
    <property type="match status" value="1"/>
</dbReference>
<dbReference type="GO" id="GO:0008745">
    <property type="term" value="F:N-acetylmuramoyl-L-alanine amidase activity"/>
    <property type="evidence" value="ECO:0007669"/>
    <property type="project" value="UniProtKB-EC"/>
</dbReference>
<evidence type="ECO:0000313" key="6">
    <source>
        <dbReference type="EMBL" id="KAA5537025.1"/>
    </source>
</evidence>
<dbReference type="SMART" id="SM00646">
    <property type="entry name" value="Ami_3"/>
    <property type="match status" value="1"/>
</dbReference>
<dbReference type="RefSeq" id="WP_150031601.1">
    <property type="nucleotide sequence ID" value="NZ_VWSH01000001.1"/>
</dbReference>
<comment type="caution">
    <text evidence="6">The sequence shown here is derived from an EMBL/GenBank/DDBJ whole genome shotgun (WGS) entry which is preliminary data.</text>
</comment>
<feature type="signal peptide" evidence="4">
    <location>
        <begin position="1"/>
        <end position="32"/>
    </location>
</feature>
<dbReference type="AlphaFoldDB" id="A0A5M6CVT3"/>
<keyword evidence="4" id="KW-0732">Signal</keyword>
<dbReference type="EC" id="3.5.1.28" evidence="2"/>
<sequence>MISLNALRRSQITLKISTIALSFLMFSGTINAQATKTLKTIVLDAGHGGKDPGARGKYSNEKDITLAVVLRLGKILKDSMPQLNVIYTRRTDDFIDLKERGPIGNRANGDFFLAIHVNSTAGRREQIQVGTKKVGKGKKKRTVPVYKTIIHRETSTSGTETYVLGLKRAKDEKEKAIGEYAETVTDEPGLLDKDDPMTSILIAQYSQAFLGKSVTFGGKLQAQYAGIGRNDLGVKQMSLQVLANSTMPGVLTEIGFINNPDEEDYLNSQEGQNEIAMCLYRAIKSYKESLEGRGR</sequence>
<feature type="domain" description="MurNAc-LAA" evidence="5">
    <location>
        <begin position="103"/>
        <end position="284"/>
    </location>
</feature>
<dbReference type="SUPFAM" id="SSF53187">
    <property type="entry name" value="Zn-dependent exopeptidases"/>
    <property type="match status" value="1"/>
</dbReference>
<name>A0A5M6CVT3_9BACT</name>
<proteinExistence type="predicted"/>
<reference evidence="6 7" key="1">
    <citation type="submission" date="2019-09" db="EMBL/GenBank/DDBJ databases">
        <title>Genome sequence and assembly of Taibaiella sp.</title>
        <authorList>
            <person name="Chhetri G."/>
        </authorList>
    </citation>
    <scope>NUCLEOTIDE SEQUENCE [LARGE SCALE GENOMIC DNA]</scope>
    <source>
        <strain evidence="6 7">KVB11</strain>
    </source>
</reference>
<keyword evidence="3" id="KW-0378">Hydrolase</keyword>
<dbReference type="GO" id="GO:0030288">
    <property type="term" value="C:outer membrane-bounded periplasmic space"/>
    <property type="evidence" value="ECO:0007669"/>
    <property type="project" value="TreeGrafter"/>
</dbReference>
<evidence type="ECO:0000313" key="7">
    <source>
        <dbReference type="Proteomes" id="UP000323632"/>
    </source>
</evidence>
<dbReference type="CDD" id="cd02696">
    <property type="entry name" value="MurNAc-LAA"/>
    <property type="match status" value="1"/>
</dbReference>
<dbReference type="GO" id="GO:0009253">
    <property type="term" value="P:peptidoglycan catabolic process"/>
    <property type="evidence" value="ECO:0007669"/>
    <property type="project" value="InterPro"/>
</dbReference>
<keyword evidence="7" id="KW-1185">Reference proteome</keyword>
<dbReference type="Proteomes" id="UP000323632">
    <property type="component" value="Unassembled WGS sequence"/>
</dbReference>
<evidence type="ECO:0000256" key="3">
    <source>
        <dbReference type="ARBA" id="ARBA00022801"/>
    </source>
</evidence>
<evidence type="ECO:0000259" key="5">
    <source>
        <dbReference type="SMART" id="SM00646"/>
    </source>
</evidence>
<comment type="catalytic activity">
    <reaction evidence="1">
        <text>Hydrolyzes the link between N-acetylmuramoyl residues and L-amino acid residues in certain cell-wall glycopeptides.</text>
        <dbReference type="EC" id="3.5.1.28"/>
    </reaction>
</comment>
<evidence type="ECO:0000256" key="2">
    <source>
        <dbReference type="ARBA" id="ARBA00011901"/>
    </source>
</evidence>
<accession>A0A5M6CVT3</accession>
<dbReference type="PANTHER" id="PTHR30404:SF0">
    <property type="entry name" value="N-ACETYLMURAMOYL-L-ALANINE AMIDASE AMIC"/>
    <property type="match status" value="1"/>
</dbReference>
<dbReference type="PANTHER" id="PTHR30404">
    <property type="entry name" value="N-ACETYLMURAMOYL-L-ALANINE AMIDASE"/>
    <property type="match status" value="1"/>
</dbReference>
<gene>
    <name evidence="6" type="ORF">F0919_04960</name>
</gene>
<feature type="chain" id="PRO_5024343157" description="N-acetylmuramoyl-L-alanine amidase" evidence="4">
    <location>
        <begin position="33"/>
        <end position="295"/>
    </location>
</feature>
<evidence type="ECO:0000256" key="1">
    <source>
        <dbReference type="ARBA" id="ARBA00001561"/>
    </source>
</evidence>